<dbReference type="AlphaFoldDB" id="A0AAD4SKW4"/>
<comment type="caution">
    <text evidence="2">The sequence shown here is derived from an EMBL/GenBank/DDBJ whole genome shotgun (WGS) entry which is preliminary data.</text>
</comment>
<feature type="transmembrane region" description="Helical" evidence="1">
    <location>
        <begin position="6"/>
        <end position="26"/>
    </location>
</feature>
<dbReference type="Proteomes" id="UP001202328">
    <property type="component" value="Unassembled WGS sequence"/>
</dbReference>
<evidence type="ECO:0000313" key="3">
    <source>
        <dbReference type="Proteomes" id="UP001202328"/>
    </source>
</evidence>
<evidence type="ECO:0000256" key="1">
    <source>
        <dbReference type="SAM" id="Phobius"/>
    </source>
</evidence>
<sequence length="55" mass="6131">MVDGTILSALGVAKFFLVRIVTFGALNVKIKLRFEVEDHIGAIVFVTLDREVQKL</sequence>
<feature type="non-terminal residue" evidence="2">
    <location>
        <position position="55"/>
    </location>
</feature>
<accession>A0AAD4SKW4</accession>
<dbReference type="EMBL" id="JAJJMB010009816">
    <property type="protein sequence ID" value="KAI3912201.1"/>
    <property type="molecule type" value="Genomic_DNA"/>
</dbReference>
<proteinExistence type="predicted"/>
<gene>
    <name evidence="2" type="ORF">MKW98_012012</name>
</gene>
<name>A0AAD4SKW4_9MAGN</name>
<protein>
    <submittedName>
        <fullName evidence="2">Uncharacterized protein</fullName>
    </submittedName>
</protein>
<keyword evidence="3" id="KW-1185">Reference proteome</keyword>
<reference evidence="2" key="1">
    <citation type="submission" date="2022-04" db="EMBL/GenBank/DDBJ databases">
        <title>A functionally conserved STORR gene fusion in Papaver species that diverged 16.8 million years ago.</title>
        <authorList>
            <person name="Catania T."/>
        </authorList>
    </citation>
    <scope>NUCLEOTIDE SEQUENCE</scope>
    <source>
        <strain evidence="2">S-188037</strain>
    </source>
</reference>
<organism evidence="2 3">
    <name type="scientific">Papaver atlanticum</name>
    <dbReference type="NCBI Taxonomy" id="357466"/>
    <lineage>
        <taxon>Eukaryota</taxon>
        <taxon>Viridiplantae</taxon>
        <taxon>Streptophyta</taxon>
        <taxon>Embryophyta</taxon>
        <taxon>Tracheophyta</taxon>
        <taxon>Spermatophyta</taxon>
        <taxon>Magnoliopsida</taxon>
        <taxon>Ranunculales</taxon>
        <taxon>Papaveraceae</taxon>
        <taxon>Papaveroideae</taxon>
        <taxon>Papaver</taxon>
    </lineage>
</organism>
<evidence type="ECO:0000313" key="2">
    <source>
        <dbReference type="EMBL" id="KAI3912201.1"/>
    </source>
</evidence>
<keyword evidence="1" id="KW-1133">Transmembrane helix</keyword>
<keyword evidence="1" id="KW-0472">Membrane</keyword>
<keyword evidence="1" id="KW-0812">Transmembrane</keyword>